<reference evidence="1 2" key="1">
    <citation type="submission" date="2020-06" db="EMBL/GenBank/DDBJ databases">
        <title>REHAB project genomes.</title>
        <authorList>
            <person name="Shaw L.P."/>
        </authorList>
    </citation>
    <scope>NUCLEOTIDE SEQUENCE [LARGE SCALE GENOMIC DNA]</scope>
    <source>
        <strain evidence="1 2">RHB28-C13</strain>
    </source>
</reference>
<organism evidence="1 2">
    <name type="scientific">Escherichia fergusonii</name>
    <dbReference type="NCBI Taxonomy" id="564"/>
    <lineage>
        <taxon>Bacteria</taxon>
        <taxon>Pseudomonadati</taxon>
        <taxon>Pseudomonadota</taxon>
        <taxon>Gammaproteobacteria</taxon>
        <taxon>Enterobacterales</taxon>
        <taxon>Enterobacteriaceae</taxon>
        <taxon>Escherichia</taxon>
    </lineage>
</organism>
<gene>
    <name evidence="1" type="ORF">HVY52_13955</name>
</gene>
<dbReference type="EMBL" id="CP055675">
    <property type="protein sequence ID" value="QLN00850.1"/>
    <property type="molecule type" value="Genomic_DNA"/>
</dbReference>
<dbReference type="AlphaFoldDB" id="A0A7W3I335"/>
<sequence length="161" mass="17794">MGAYGMQTIKPDSIALFCFLQGDINLANRLADVLPITCFIGEEWQQEFLPFNGGPAQSLRDAFTDYSVLIFIANSATAVPEISHYPEGPALILIEKLSDYQARTLSSSSGKATSLIQYLNNVIAEFRYENSSGKSVFCQPLIRGYHRQSDMACEARLVASR</sequence>
<evidence type="ECO:0000313" key="1">
    <source>
        <dbReference type="EMBL" id="QLN00850.1"/>
    </source>
</evidence>
<name>A0A7W3I335_ESCFE</name>
<proteinExistence type="predicted"/>
<accession>A0A7W3I335</accession>
<dbReference type="Proteomes" id="UP000510927">
    <property type="component" value="Chromosome"/>
</dbReference>
<protein>
    <submittedName>
        <fullName evidence="1">Cobalamin biosynthesis protein</fullName>
    </submittedName>
</protein>
<evidence type="ECO:0000313" key="2">
    <source>
        <dbReference type="Proteomes" id="UP000510927"/>
    </source>
</evidence>